<dbReference type="AlphaFoldDB" id="S5W1I2"/>
<dbReference type="RefSeq" id="WP_020943836.1">
    <property type="nucleotide sequence ID" value="NC_021986.1"/>
</dbReference>
<organism evidence="2 3">
    <name type="scientific">Streptomyces collinus (strain DSM 40733 / Tue 365)</name>
    <dbReference type="NCBI Taxonomy" id="1214242"/>
    <lineage>
        <taxon>Bacteria</taxon>
        <taxon>Bacillati</taxon>
        <taxon>Actinomycetota</taxon>
        <taxon>Actinomycetes</taxon>
        <taxon>Kitasatosporales</taxon>
        <taxon>Streptomycetaceae</taxon>
        <taxon>Streptomyces</taxon>
    </lineage>
</organism>
<evidence type="ECO:0000313" key="3">
    <source>
        <dbReference type="Proteomes" id="UP000015423"/>
    </source>
</evidence>
<keyword evidence="1" id="KW-0812">Transmembrane</keyword>
<accession>S5W1I2</accession>
<dbReference type="KEGG" id="sci:B446_35883"/>
<name>S5W1I2_STRC3</name>
<sequence length="76" mass="7537">MPGLSLGMSMGAAVPAASLPPSYAQEPAAQTISARAYGVTSGGMPGGPGHTAAYGSVGVGVAATVFLVWLWYTLPR</sequence>
<protein>
    <submittedName>
        <fullName evidence="2">Uncharacterized protein</fullName>
    </submittedName>
</protein>
<evidence type="ECO:0000313" key="2">
    <source>
        <dbReference type="EMBL" id="AGS73935.1"/>
    </source>
</evidence>
<geneLocation type="plasmid" evidence="2 3">
    <name>pSCO2</name>
</geneLocation>
<dbReference type="HOGENOM" id="CLU_2652782_0_0_11"/>
<gene>
    <name evidence="2" type="ORF">B446_35883</name>
</gene>
<keyword evidence="1" id="KW-0472">Membrane</keyword>
<feature type="transmembrane region" description="Helical" evidence="1">
    <location>
        <begin position="52"/>
        <end position="72"/>
    </location>
</feature>
<dbReference type="EMBL" id="CP006261">
    <property type="protein sequence ID" value="AGS73935.1"/>
    <property type="molecule type" value="Genomic_DNA"/>
</dbReference>
<evidence type="ECO:0000256" key="1">
    <source>
        <dbReference type="SAM" id="Phobius"/>
    </source>
</evidence>
<keyword evidence="3" id="KW-1185">Reference proteome</keyword>
<keyword evidence="2" id="KW-0614">Plasmid</keyword>
<reference evidence="2 3" key="1">
    <citation type="submission" date="2012-10" db="EMBL/GenBank/DDBJ databases">
        <title>The complete genome sequence of Streptomyces collinus Tu 365.</title>
        <authorList>
            <person name="Ruckert C."/>
            <person name="Szczepanowski R."/>
            <person name="Goesmann A."/>
            <person name="Pross E.K."/>
            <person name="Musiol E.M."/>
            <person name="Blin K."/>
            <person name="Wohlleben W."/>
            <person name="Puhler A."/>
            <person name="Weber T."/>
            <person name="Kalinowski J."/>
        </authorList>
    </citation>
    <scope>NUCLEOTIDE SEQUENCE [LARGE SCALE GENOMIC DNA]</scope>
    <source>
        <strain evidence="3">DSM 40733 / Tue 365</strain>
        <plasmid evidence="2 3">pSCO2</plasmid>
    </source>
</reference>
<dbReference type="PATRIC" id="fig|1214242.5.peg.7315"/>
<dbReference type="Proteomes" id="UP000015423">
    <property type="component" value="Plasmid pSCO2"/>
</dbReference>
<keyword evidence="1" id="KW-1133">Transmembrane helix</keyword>
<proteinExistence type="predicted"/>